<dbReference type="EC" id="6.3.2.36" evidence="5"/>
<dbReference type="AlphaFoldDB" id="U3TF76"/>
<reference evidence="6 7" key="1">
    <citation type="journal article" date="2013" name="Appl. Environ. Microbiol.">
        <title>Variation of the Virus-Related Elements within Syntenic Genomes of the Hyperthermophilic Archaeon Aeropyrum.</title>
        <authorList>
            <person name="Daifuku T."/>
            <person name="Yoshida T."/>
            <person name="Kitamura T."/>
            <person name="Kawaichi S."/>
            <person name="Inoue T."/>
            <person name="Nomura K."/>
            <person name="Yoshida Y."/>
            <person name="Kuno S."/>
            <person name="Sako Y."/>
        </authorList>
    </citation>
    <scope>NUCLEOTIDE SEQUENCE [LARGE SCALE GENOMIC DNA]</scope>
    <source>
        <strain evidence="6 7">SY1</strain>
    </source>
</reference>
<keyword evidence="1 5" id="KW-0436">Ligase</keyword>
<dbReference type="GO" id="GO:0005524">
    <property type="term" value="F:ATP binding"/>
    <property type="evidence" value="ECO:0007669"/>
    <property type="project" value="UniProtKB-KW"/>
</dbReference>
<dbReference type="InterPro" id="IPR002855">
    <property type="entry name" value="PPS/PS"/>
</dbReference>
<keyword evidence="3 5" id="KW-0067">ATP-binding</keyword>
<proteinExistence type="inferred from homology"/>
<dbReference type="Gene3D" id="3.40.50.12640">
    <property type="entry name" value="Phosphopantoate/pantothenate synthetase"/>
    <property type="match status" value="1"/>
</dbReference>
<dbReference type="GeneID" id="17110489"/>
<dbReference type="PIRSF" id="PIRSF004853">
    <property type="entry name" value="UCP004853"/>
    <property type="match status" value="1"/>
</dbReference>
<sequence length="261" mass="28616">MHEGFEIPRSHPRYESLVARERLVEMFEKGVVVPQGLIAHGRGECFDYLLGEKSHDFALEAGRATAAYLLLSRRPVISVNGNYAALAAGEIARLSEVLGGRAMVEVNIFYRTEERVRRIHEVLESAGVRGLLPPDCEKTRVPGLESPRGIVCAEGIASADFVLVAIEDGDRTEALVRWGKRVAAIDLNPFSRTAQKASVTIVDEAVRATRNIAGFVEELSGASEDRLRSIVEGYNNREILSRAFRAILDRLSSAAESGILT</sequence>
<dbReference type="PATRIC" id="fig|1198449.6.peg.1222"/>
<comment type="function">
    <text evidence="5">Catalyzes the condensation of (R)-4-phosphopantoate and beta-alanine to 4'-phosphopantothenate in the CoA biosynthesis pathway.</text>
</comment>
<evidence type="ECO:0000256" key="1">
    <source>
        <dbReference type="ARBA" id="ARBA00022598"/>
    </source>
</evidence>
<dbReference type="InterPro" id="IPR038138">
    <property type="entry name" value="PPS/PS_sf"/>
</dbReference>
<keyword evidence="4 5" id="KW-0173">Coenzyme A biosynthesis</keyword>
<dbReference type="NCBIfam" id="NF010324">
    <property type="entry name" value="PRK13761.1"/>
    <property type="match status" value="1"/>
</dbReference>
<dbReference type="Proteomes" id="UP000016887">
    <property type="component" value="Chromosome"/>
</dbReference>
<dbReference type="PANTHER" id="PTHR40695:SF1">
    <property type="entry name" value="4-PHOSPHOPANTOATE--BETA-ALANINE LIGASE"/>
    <property type="match status" value="1"/>
</dbReference>
<dbReference type="GO" id="GO:0015937">
    <property type="term" value="P:coenzyme A biosynthetic process"/>
    <property type="evidence" value="ECO:0007669"/>
    <property type="project" value="UniProtKB-UniRule"/>
</dbReference>
<name>U3TF76_9CREN</name>
<protein>
    <recommendedName>
        <fullName evidence="5">4-phosphopantoate--beta-alanine ligase</fullName>
        <ecNumber evidence="5">6.3.2.36</ecNumber>
    </recommendedName>
    <alternativeName>
        <fullName evidence="5">Phosphopantothenate synthetase</fullName>
        <shortName evidence="5">PPS</shortName>
    </alternativeName>
</protein>
<keyword evidence="7" id="KW-1185">Reference proteome</keyword>
<gene>
    <name evidence="6" type="ORF">ACAM_1211</name>
</gene>
<comment type="caution">
    <text evidence="5">Lacks conserved residue(s) required for the propagation of feature annotation.</text>
</comment>
<evidence type="ECO:0000256" key="3">
    <source>
        <dbReference type="ARBA" id="ARBA00022840"/>
    </source>
</evidence>
<dbReference type="UniPathway" id="UPA00241"/>
<dbReference type="STRING" id="1198449.ACAM_1211"/>
<evidence type="ECO:0000313" key="7">
    <source>
        <dbReference type="Proteomes" id="UP000016887"/>
    </source>
</evidence>
<dbReference type="GO" id="GO:0016881">
    <property type="term" value="F:acid-amino acid ligase activity"/>
    <property type="evidence" value="ECO:0007669"/>
    <property type="project" value="UniProtKB-UniRule"/>
</dbReference>
<keyword evidence="2 5" id="KW-0547">Nucleotide-binding</keyword>
<feature type="binding site" evidence="5">
    <location>
        <begin position="186"/>
        <end position="188"/>
    </location>
    <ligand>
        <name>ATP</name>
        <dbReference type="ChEBI" id="CHEBI:30616"/>
    </ligand>
</feature>
<dbReference type="KEGG" id="acj:ACAM_1211"/>
<comment type="catalytic activity">
    <reaction evidence="5">
        <text>(R)-4-phosphopantoate + beta-alanine + ATP = (R)-4'-phosphopantothenate + AMP + diphosphate + H(+)</text>
        <dbReference type="Rhea" id="RHEA:27930"/>
        <dbReference type="ChEBI" id="CHEBI:10986"/>
        <dbReference type="ChEBI" id="CHEBI:15378"/>
        <dbReference type="ChEBI" id="CHEBI:30616"/>
        <dbReference type="ChEBI" id="CHEBI:33019"/>
        <dbReference type="ChEBI" id="CHEBI:57966"/>
        <dbReference type="ChEBI" id="CHEBI:61294"/>
        <dbReference type="ChEBI" id="CHEBI:456215"/>
        <dbReference type="EC" id="6.3.2.36"/>
    </reaction>
</comment>
<feature type="binding site" evidence="5">
    <location>
        <position position="20"/>
    </location>
    <ligand>
        <name>ATP</name>
        <dbReference type="ChEBI" id="CHEBI:30616"/>
    </ligand>
</feature>
<comment type="pathway">
    <text evidence="5">Cofactor biosynthesis; coenzyme A biosynthesis.</text>
</comment>
<dbReference type="RefSeq" id="WP_022541950.1">
    <property type="nucleotide sequence ID" value="NC_022521.1"/>
</dbReference>
<dbReference type="HAMAP" id="MF_02224">
    <property type="entry name" value="PPS"/>
    <property type="match status" value="1"/>
</dbReference>
<dbReference type="Pfam" id="PF02006">
    <property type="entry name" value="PPS_PS"/>
    <property type="match status" value="1"/>
</dbReference>
<accession>U3TF76</accession>
<feature type="binding site" evidence="5">
    <location>
        <position position="42"/>
    </location>
    <ligand>
        <name>ATP</name>
        <dbReference type="ChEBI" id="CHEBI:30616"/>
    </ligand>
</feature>
<evidence type="ECO:0000256" key="2">
    <source>
        <dbReference type="ARBA" id="ARBA00022741"/>
    </source>
</evidence>
<evidence type="ECO:0000256" key="5">
    <source>
        <dbReference type="HAMAP-Rule" id="MF_02224"/>
    </source>
</evidence>
<comment type="subunit">
    <text evidence="5">Homodimer.</text>
</comment>
<dbReference type="eggNOG" id="arCOG04262">
    <property type="taxonomic scope" value="Archaea"/>
</dbReference>
<dbReference type="PANTHER" id="PTHR40695">
    <property type="entry name" value="4-PHOSPHOPANTOATE--BETA-ALANINE LIGASE"/>
    <property type="match status" value="1"/>
</dbReference>
<feature type="binding site" evidence="5">
    <location>
        <begin position="192"/>
        <end position="193"/>
    </location>
    <ligand>
        <name>ATP</name>
        <dbReference type="ChEBI" id="CHEBI:30616"/>
    </ligand>
</feature>
<dbReference type="OrthoDB" id="10078at2157"/>
<evidence type="ECO:0000256" key="4">
    <source>
        <dbReference type="ARBA" id="ARBA00022993"/>
    </source>
</evidence>
<evidence type="ECO:0000313" key="6">
    <source>
        <dbReference type="EMBL" id="BAN90680.1"/>
    </source>
</evidence>
<organism evidence="6 7">
    <name type="scientific">Aeropyrum camini SY1 = JCM 12091</name>
    <dbReference type="NCBI Taxonomy" id="1198449"/>
    <lineage>
        <taxon>Archaea</taxon>
        <taxon>Thermoproteota</taxon>
        <taxon>Thermoprotei</taxon>
        <taxon>Desulfurococcales</taxon>
        <taxon>Desulfurococcaceae</taxon>
        <taxon>Aeropyrum</taxon>
    </lineage>
</organism>
<dbReference type="EMBL" id="AP012489">
    <property type="protein sequence ID" value="BAN90680.1"/>
    <property type="molecule type" value="Genomic_DNA"/>
</dbReference>
<comment type="similarity">
    <text evidence="5">Belongs to the archaeal phosphopantothenate synthetase family.</text>
</comment>